<dbReference type="PANTHER" id="PTHR38445">
    <property type="entry name" value="HTH-TYPE TRANSCRIPTIONAL REPRESSOR YTRA"/>
    <property type="match status" value="1"/>
</dbReference>
<dbReference type="EMBL" id="FNID01000003">
    <property type="protein sequence ID" value="SDM69236.1"/>
    <property type="molecule type" value="Genomic_DNA"/>
</dbReference>
<accession>A0A1G9VB06</accession>
<dbReference type="STRING" id="258515.SAMN05192585_103111"/>
<dbReference type="InterPro" id="IPR036390">
    <property type="entry name" value="WH_DNA-bd_sf"/>
</dbReference>
<reference evidence="5 6" key="1">
    <citation type="submission" date="2016-10" db="EMBL/GenBank/DDBJ databases">
        <authorList>
            <person name="de Groot N.N."/>
        </authorList>
    </citation>
    <scope>NUCLEOTIDE SEQUENCE [LARGE SCALE GENOMIC DNA]</scope>
    <source>
        <strain evidence="5 6">CGMCC 1.5012</strain>
    </source>
</reference>
<evidence type="ECO:0000259" key="4">
    <source>
        <dbReference type="PROSITE" id="PS50949"/>
    </source>
</evidence>
<dbReference type="Pfam" id="PF00392">
    <property type="entry name" value="GntR"/>
    <property type="match status" value="1"/>
</dbReference>
<keyword evidence="2 5" id="KW-0238">DNA-binding</keyword>
<dbReference type="PROSITE" id="PS50949">
    <property type="entry name" value="HTH_GNTR"/>
    <property type="match status" value="1"/>
</dbReference>
<dbReference type="InterPro" id="IPR036388">
    <property type="entry name" value="WH-like_DNA-bd_sf"/>
</dbReference>
<keyword evidence="3" id="KW-0804">Transcription</keyword>
<dbReference type="AlphaFoldDB" id="A0A1G9VB06"/>
<organism evidence="5 6">
    <name type="scientific">Acetanaerobacterium elongatum</name>
    <dbReference type="NCBI Taxonomy" id="258515"/>
    <lineage>
        <taxon>Bacteria</taxon>
        <taxon>Bacillati</taxon>
        <taxon>Bacillota</taxon>
        <taxon>Clostridia</taxon>
        <taxon>Eubacteriales</taxon>
        <taxon>Oscillospiraceae</taxon>
        <taxon>Acetanaerobacterium</taxon>
    </lineage>
</organism>
<keyword evidence="6" id="KW-1185">Reference proteome</keyword>
<evidence type="ECO:0000256" key="3">
    <source>
        <dbReference type="ARBA" id="ARBA00023163"/>
    </source>
</evidence>
<name>A0A1G9VB06_9FIRM</name>
<dbReference type="PANTHER" id="PTHR38445:SF10">
    <property type="entry name" value="GNTR-FAMILY TRANSCRIPTIONAL REGULATOR"/>
    <property type="match status" value="1"/>
</dbReference>
<dbReference type="GO" id="GO:0003677">
    <property type="term" value="F:DNA binding"/>
    <property type="evidence" value="ECO:0007669"/>
    <property type="project" value="UniProtKB-KW"/>
</dbReference>
<protein>
    <submittedName>
        <fullName evidence="5">DNA-binding transcriptional regulator YhcF, GntR family</fullName>
    </submittedName>
</protein>
<dbReference type="CDD" id="cd07377">
    <property type="entry name" value="WHTH_GntR"/>
    <property type="match status" value="1"/>
</dbReference>
<keyword evidence="1" id="KW-0805">Transcription regulation</keyword>
<evidence type="ECO:0000256" key="1">
    <source>
        <dbReference type="ARBA" id="ARBA00023015"/>
    </source>
</evidence>
<evidence type="ECO:0000313" key="6">
    <source>
        <dbReference type="Proteomes" id="UP000199182"/>
    </source>
</evidence>
<gene>
    <name evidence="5" type="ORF">SAMN05192585_103111</name>
</gene>
<feature type="domain" description="HTH gntR-type" evidence="4">
    <location>
        <begin position="9"/>
        <end position="77"/>
    </location>
</feature>
<dbReference type="Gene3D" id="1.10.10.10">
    <property type="entry name" value="Winged helix-like DNA-binding domain superfamily/Winged helix DNA-binding domain"/>
    <property type="match status" value="1"/>
</dbReference>
<dbReference type="GO" id="GO:0003700">
    <property type="term" value="F:DNA-binding transcription factor activity"/>
    <property type="evidence" value="ECO:0007669"/>
    <property type="project" value="InterPro"/>
</dbReference>
<dbReference type="SUPFAM" id="SSF46785">
    <property type="entry name" value="Winged helix' DNA-binding domain"/>
    <property type="match status" value="1"/>
</dbReference>
<evidence type="ECO:0000313" key="5">
    <source>
        <dbReference type="EMBL" id="SDM69236.1"/>
    </source>
</evidence>
<evidence type="ECO:0000256" key="2">
    <source>
        <dbReference type="ARBA" id="ARBA00023125"/>
    </source>
</evidence>
<dbReference type="RefSeq" id="WP_242871664.1">
    <property type="nucleotide sequence ID" value="NZ_FNID01000003.1"/>
</dbReference>
<proteinExistence type="predicted"/>
<dbReference type="Proteomes" id="UP000199182">
    <property type="component" value="Unassembled WGS sequence"/>
</dbReference>
<dbReference type="SMART" id="SM00345">
    <property type="entry name" value="HTH_GNTR"/>
    <property type="match status" value="1"/>
</dbReference>
<sequence>MNTNLNTEQSIYIQIARKIEDDILRDILAEGEAIPSTNQLAALYKINPATAAKGVNILVDEGILFKKRGIGMFVTEGGKRQIIVKRKEGFYEKYVVSLVREARQLNIDTEELVEMIKRVQHSGQ</sequence>
<dbReference type="InterPro" id="IPR000524">
    <property type="entry name" value="Tscrpt_reg_HTH_GntR"/>
</dbReference>